<comment type="subcellular location">
    <subcellularLocation>
        <location evidence="1">Membrane</location>
        <topology evidence="1">Multi-pass membrane protein</topology>
    </subcellularLocation>
</comment>
<organism evidence="7 8">
    <name type="scientific">Oncorhynchus mykiss</name>
    <name type="common">Rainbow trout</name>
    <name type="synonym">Salmo gairdneri</name>
    <dbReference type="NCBI Taxonomy" id="8022"/>
    <lineage>
        <taxon>Eukaryota</taxon>
        <taxon>Metazoa</taxon>
        <taxon>Chordata</taxon>
        <taxon>Craniata</taxon>
        <taxon>Vertebrata</taxon>
        <taxon>Euteleostomi</taxon>
        <taxon>Actinopterygii</taxon>
        <taxon>Neopterygii</taxon>
        <taxon>Teleostei</taxon>
        <taxon>Protacanthopterygii</taxon>
        <taxon>Salmoniformes</taxon>
        <taxon>Salmonidae</taxon>
        <taxon>Salmoninae</taxon>
        <taxon>Oncorhynchus</taxon>
    </lineage>
</organism>
<reference evidence="7" key="1">
    <citation type="submission" date="2020-07" db="EMBL/GenBank/DDBJ databases">
        <title>A long reads based de novo assembly of the rainbow trout Arlee double haploid line genome.</title>
        <authorList>
            <person name="Gao G."/>
            <person name="Palti Y."/>
        </authorList>
    </citation>
    <scope>NUCLEOTIDE SEQUENCE [LARGE SCALE GENOMIC DNA]</scope>
</reference>
<evidence type="ECO:0000256" key="3">
    <source>
        <dbReference type="ARBA" id="ARBA00022692"/>
    </source>
</evidence>
<evidence type="ECO:0000313" key="7">
    <source>
        <dbReference type="Ensembl" id="ENSOMYP00000054250.2"/>
    </source>
</evidence>
<evidence type="ECO:0000256" key="5">
    <source>
        <dbReference type="ARBA" id="ARBA00023136"/>
    </source>
</evidence>
<dbReference type="Proteomes" id="UP000694395">
    <property type="component" value="Chromosome 17"/>
</dbReference>
<feature type="transmembrane region" description="Helical" evidence="6">
    <location>
        <begin position="21"/>
        <end position="44"/>
    </location>
</feature>
<proteinExistence type="inferred from homology"/>
<dbReference type="InterPro" id="IPR011990">
    <property type="entry name" value="TPR-like_helical_dom_sf"/>
</dbReference>
<sequence length="532" mass="60655">MEDATSTNPQSLGFTDKLKSWLSWSWTYICAVWFAMVLTMIYVLRSPLKLQDTLTSASVFLNTLTPKFYVALTGTSSLISGLILIFEWWYFRKYGTSFIEQVSVSHLRPLLGGVESSSTTGLFSSVNGEAEPRPKCKVWRNPLNLFRGAEYSRYTWVTGKEPLTYYDMNLSAQDHQTFFTGDTQQIKAEDTVMQKAWRERNPQARIRAAYQAIEMNHECAAAYVLLAEEEATTITEAERLFKQALRSGKREQRVQDPVTSLRPLTLNINLLVYIKRRLAMCARKLGRIKEAVKMMRDLMKEFPLLGMLNIHENLLEALLELQAYADVQAVLAKYDGKICAICPDSCVLPWVCLLSLFLLSPRFSPEAASRRGLSTAEMNAVEAIHRAVEFNPHVPKYLLEMKSLILPPEHILKRGDSEAVAYAFFHLQHWKRAEGALNLLHCTWEGTFRIIPYPLEKGHLFYPYPGCTETADRELLPTFHEVSVYPKKELPFFILFTAGLCSFTAMLAMLTHQFPELMGVFVKAVSPALLFH</sequence>
<dbReference type="Gene3D" id="1.25.40.10">
    <property type="entry name" value="Tetratricopeptide repeat domain"/>
    <property type="match status" value="1"/>
</dbReference>
<dbReference type="GO" id="GO:0016020">
    <property type="term" value="C:membrane"/>
    <property type="evidence" value="ECO:0007669"/>
    <property type="project" value="UniProtKB-SubCell"/>
</dbReference>
<dbReference type="CDD" id="cd11557">
    <property type="entry name" value="ST7"/>
    <property type="match status" value="1"/>
</dbReference>
<keyword evidence="5 6" id="KW-0472">Membrane</keyword>
<evidence type="ECO:0000256" key="6">
    <source>
        <dbReference type="SAM" id="Phobius"/>
    </source>
</evidence>
<comment type="similarity">
    <text evidence="2">Belongs to the ST7 family.</text>
</comment>
<dbReference type="Pfam" id="PF04184">
    <property type="entry name" value="ST7"/>
    <property type="match status" value="1"/>
</dbReference>
<dbReference type="GeneTree" id="ENSGT00390000000873"/>
<reference evidence="7" key="2">
    <citation type="submission" date="2025-08" db="UniProtKB">
        <authorList>
            <consortium name="Ensembl"/>
        </authorList>
    </citation>
    <scope>IDENTIFICATION</scope>
</reference>
<feature type="transmembrane region" description="Helical" evidence="6">
    <location>
        <begin position="490"/>
        <end position="510"/>
    </location>
</feature>
<dbReference type="PANTHER" id="PTHR12745:SF11">
    <property type="entry name" value="SUPPRESSOR OF TUMORIGENICITY 7 PROTEIN-LIKE"/>
    <property type="match status" value="1"/>
</dbReference>
<evidence type="ECO:0000313" key="8">
    <source>
        <dbReference type="Proteomes" id="UP000694395"/>
    </source>
</evidence>
<reference evidence="7" key="3">
    <citation type="submission" date="2025-09" db="UniProtKB">
        <authorList>
            <consortium name="Ensembl"/>
        </authorList>
    </citation>
    <scope>IDENTIFICATION</scope>
</reference>
<dbReference type="PANTHER" id="PTHR12745">
    <property type="entry name" value="SUPPRESSION OF TUMORIGENICITY 7"/>
    <property type="match status" value="1"/>
</dbReference>
<dbReference type="InterPro" id="IPR007311">
    <property type="entry name" value="ST7"/>
</dbReference>
<dbReference type="Ensembl" id="ENSOMYT00000059058.2">
    <property type="protein sequence ID" value="ENSOMYP00000054250.2"/>
    <property type="gene ID" value="ENSOMYG00000023904.2"/>
</dbReference>
<feature type="transmembrane region" description="Helical" evidence="6">
    <location>
        <begin position="68"/>
        <end position="91"/>
    </location>
</feature>
<protein>
    <submittedName>
        <fullName evidence="7">Suppression of tumorigenicity 7 like</fullName>
    </submittedName>
</protein>
<keyword evidence="4 6" id="KW-1133">Transmembrane helix</keyword>
<dbReference type="AlphaFoldDB" id="A0A8C7VXJ6"/>
<accession>A0A8C7VXJ6</accession>
<evidence type="ECO:0000256" key="4">
    <source>
        <dbReference type="ARBA" id="ARBA00022989"/>
    </source>
</evidence>
<evidence type="ECO:0000256" key="2">
    <source>
        <dbReference type="ARBA" id="ARBA00009751"/>
    </source>
</evidence>
<evidence type="ECO:0000256" key="1">
    <source>
        <dbReference type="ARBA" id="ARBA00004141"/>
    </source>
</evidence>
<name>A0A8C7VXJ6_ONCMY</name>
<keyword evidence="3 6" id="KW-0812">Transmembrane</keyword>
<keyword evidence="8" id="KW-1185">Reference proteome</keyword>